<evidence type="ECO:0000313" key="3">
    <source>
        <dbReference type="Proteomes" id="UP000825729"/>
    </source>
</evidence>
<feature type="compositionally biased region" description="Basic and acidic residues" evidence="1">
    <location>
        <begin position="117"/>
        <end position="136"/>
    </location>
</feature>
<dbReference type="EMBL" id="JAINDJ010000007">
    <property type="protein sequence ID" value="KAG9442180.1"/>
    <property type="molecule type" value="Genomic_DNA"/>
</dbReference>
<protein>
    <submittedName>
        <fullName evidence="2">Uncharacterized protein</fullName>
    </submittedName>
</protein>
<accession>A0AAV7E1X2</accession>
<name>A0AAV7E1X2_ARIFI</name>
<dbReference type="AlphaFoldDB" id="A0AAV7E1X2"/>
<evidence type="ECO:0000256" key="1">
    <source>
        <dbReference type="SAM" id="MobiDB-lite"/>
    </source>
</evidence>
<feature type="compositionally biased region" description="Basic residues" evidence="1">
    <location>
        <begin position="34"/>
        <end position="46"/>
    </location>
</feature>
<feature type="region of interest" description="Disordered" evidence="1">
    <location>
        <begin position="117"/>
        <end position="142"/>
    </location>
</feature>
<evidence type="ECO:0000313" key="2">
    <source>
        <dbReference type="EMBL" id="KAG9442180.1"/>
    </source>
</evidence>
<sequence>MSSSTEAAEKGGVRFALIERSVRLRRQGRESQRRRIPPRPRLRRRQSLLRVGKGADAQWPEAVAKWVVAKCEQGEENFKKAIKDGIERFSPSLPCSCLPVTALHLLLLFNTEIRPEEGRGDAERAGATEEGPKKMEQLPTSVRSRCTPGQFVRSLKELNFKEVHLELIRSTPFSHFLDVKEEAKEAVLEAERKVEEVATMPTLRGGNSYGAEGCL</sequence>
<comment type="caution">
    <text evidence="2">The sequence shown here is derived from an EMBL/GenBank/DDBJ whole genome shotgun (WGS) entry which is preliminary data.</text>
</comment>
<proteinExistence type="predicted"/>
<keyword evidence="3" id="KW-1185">Reference proteome</keyword>
<feature type="region of interest" description="Disordered" evidence="1">
    <location>
        <begin position="26"/>
        <end position="46"/>
    </location>
</feature>
<dbReference type="Proteomes" id="UP000825729">
    <property type="component" value="Unassembled WGS sequence"/>
</dbReference>
<organism evidence="2 3">
    <name type="scientific">Aristolochia fimbriata</name>
    <name type="common">White veined hardy Dutchman's pipe vine</name>
    <dbReference type="NCBI Taxonomy" id="158543"/>
    <lineage>
        <taxon>Eukaryota</taxon>
        <taxon>Viridiplantae</taxon>
        <taxon>Streptophyta</taxon>
        <taxon>Embryophyta</taxon>
        <taxon>Tracheophyta</taxon>
        <taxon>Spermatophyta</taxon>
        <taxon>Magnoliopsida</taxon>
        <taxon>Magnoliidae</taxon>
        <taxon>Piperales</taxon>
        <taxon>Aristolochiaceae</taxon>
        <taxon>Aristolochia</taxon>
    </lineage>
</organism>
<gene>
    <name evidence="2" type="ORF">H6P81_018034</name>
</gene>
<reference evidence="2 3" key="1">
    <citation type="submission" date="2021-07" db="EMBL/GenBank/DDBJ databases">
        <title>The Aristolochia fimbriata genome: insights into angiosperm evolution, floral development and chemical biosynthesis.</title>
        <authorList>
            <person name="Jiao Y."/>
        </authorList>
    </citation>
    <scope>NUCLEOTIDE SEQUENCE [LARGE SCALE GENOMIC DNA]</scope>
    <source>
        <strain evidence="2">IBCAS-2021</strain>
        <tissue evidence="2">Leaf</tissue>
    </source>
</reference>